<dbReference type="PANTHER" id="PTHR47027:SF30">
    <property type="entry name" value="THAP-TYPE DOMAIN-CONTAINING PROTEIN"/>
    <property type="match status" value="1"/>
</dbReference>
<evidence type="ECO:0000313" key="3">
    <source>
        <dbReference type="Proteomes" id="UP000324091"/>
    </source>
</evidence>
<dbReference type="Proteomes" id="UP000324091">
    <property type="component" value="Chromosome 14"/>
</dbReference>
<protein>
    <recommendedName>
        <fullName evidence="4">Reverse transcriptase domain-containing protein</fullName>
    </recommendedName>
</protein>
<keyword evidence="3" id="KW-1185">Reference proteome</keyword>
<evidence type="ECO:0000313" key="2">
    <source>
        <dbReference type="EMBL" id="TWW74537.1"/>
    </source>
</evidence>
<organism evidence="2 3">
    <name type="scientific">Takifugu flavidus</name>
    <name type="common">sansaifugu</name>
    <dbReference type="NCBI Taxonomy" id="433684"/>
    <lineage>
        <taxon>Eukaryota</taxon>
        <taxon>Metazoa</taxon>
        <taxon>Chordata</taxon>
        <taxon>Craniata</taxon>
        <taxon>Vertebrata</taxon>
        <taxon>Euteleostomi</taxon>
        <taxon>Actinopterygii</taxon>
        <taxon>Neopterygii</taxon>
        <taxon>Teleostei</taxon>
        <taxon>Neoteleostei</taxon>
        <taxon>Acanthomorphata</taxon>
        <taxon>Eupercaria</taxon>
        <taxon>Tetraodontiformes</taxon>
        <taxon>Tetradontoidea</taxon>
        <taxon>Tetraodontidae</taxon>
        <taxon>Takifugu</taxon>
    </lineage>
</organism>
<feature type="region of interest" description="Disordered" evidence="1">
    <location>
        <begin position="755"/>
        <end position="777"/>
    </location>
</feature>
<comment type="caution">
    <text evidence="2">The sequence shown here is derived from an EMBL/GenBank/DDBJ whole genome shotgun (WGS) entry which is preliminary data.</text>
</comment>
<accession>A0A5C6P8M7</accession>
<dbReference type="CDD" id="cd01650">
    <property type="entry name" value="RT_nLTR_like"/>
    <property type="match status" value="1"/>
</dbReference>
<proteinExistence type="predicted"/>
<dbReference type="AlphaFoldDB" id="A0A5C6P8M7"/>
<evidence type="ECO:0000256" key="1">
    <source>
        <dbReference type="SAM" id="MobiDB-lite"/>
    </source>
</evidence>
<sequence length="818" mass="91506">MLVFNSHLRQSFDRIPGVVGNMESEWAMFCSAIVEAAVTSCGCKATGAGHGDNPRTRWWTPEVRGAFRLKKEAYRSWLVCGSPETADWYRLAKQAVAENVAKPECGRRSVRLWRKTFSQHREDSGKLSGALGMAGCHLLTPRAVLGDTPLLHCMDIGGSALGLAEQGGGLYFQEWGPEGVFQLQGITPLSLPGKVYASVLEKRIRSIVEPLIEKEQCRFHPGRGTTDQLFTLAGVLEGSWEFAQPVHMCFVDLEKAYEWPRSILWGVLREYGLDGLLIRAVQSLCRRSRSLVWIAGCKLRSSSGTIEHLAPSSRDLQHMLGQFTTEYEAAGMRISTSKSESMVLSRKKVKFLLRVGEEVLPQVGEFKYLGILFTSEGRMEREIDRWIGAVSAVMWALNRSVVVKKELSQKAKLSIYRSIYVPILTYGHQRWGEQCCPKEGCSVAWDAAELLCCLKSRVERPLVHRPPTCRFETTAPSSNRYLPLRPAPIAVGLVDSEKDVAAGAEKTTQKPALRKRFWWGSHCAGTTPPSRPQKSESSGTTRRYDWVPPWLQWMARPSSVLRCALCIPQCLAATLSQPLNLTIGFFRLVHRSSLHMLEWRHPEAENWWNTERQAVLVTRKIDITCGLRGVGQGEFVEGRWDEPSLGSSLSAKLKVRLTRLQLEAQEKESVRKAEYDLCLQASSEGSTSLHARSHQQGFDVSKNVSLVPAFREAEVDSYFSAFERIASALNWPRDMWPVLLQCKLVGKAQEIFRFSSPSAEPSPPPPPEKARGPPLSQPGSQSIFSVLFLVDGLRLQFSQTCLSPVLISFSVTTLLEDR</sequence>
<gene>
    <name evidence="2" type="ORF">D4764_14G0005400</name>
</gene>
<name>A0A5C6P8M7_9TELE</name>
<evidence type="ECO:0008006" key="4">
    <source>
        <dbReference type="Google" id="ProtNLM"/>
    </source>
</evidence>
<dbReference type="PANTHER" id="PTHR47027">
    <property type="entry name" value="REVERSE TRANSCRIPTASE DOMAIN-CONTAINING PROTEIN"/>
    <property type="match status" value="1"/>
</dbReference>
<reference evidence="2 3" key="1">
    <citation type="submission" date="2019-04" db="EMBL/GenBank/DDBJ databases">
        <title>Chromosome genome assembly for Takifugu flavidus.</title>
        <authorList>
            <person name="Xiao S."/>
        </authorList>
    </citation>
    <scope>NUCLEOTIDE SEQUENCE [LARGE SCALE GENOMIC DNA]</scope>
    <source>
        <strain evidence="2">HTHZ2018</strain>
        <tissue evidence="2">Muscle</tissue>
    </source>
</reference>
<dbReference type="EMBL" id="RHFK02000006">
    <property type="protein sequence ID" value="TWW74537.1"/>
    <property type="molecule type" value="Genomic_DNA"/>
</dbReference>